<reference evidence="2 3" key="1">
    <citation type="journal article" date="2016" name="Genome Biol. Evol.">
        <title>Divergent and convergent evolution of fungal pathogenicity.</title>
        <authorList>
            <person name="Shang Y."/>
            <person name="Xiao G."/>
            <person name="Zheng P."/>
            <person name="Cen K."/>
            <person name="Zhan S."/>
            <person name="Wang C."/>
        </authorList>
    </citation>
    <scope>NUCLEOTIDE SEQUENCE [LARGE SCALE GENOMIC DNA]</scope>
    <source>
        <strain evidence="2 3">RCEF 1005</strain>
    </source>
</reference>
<accession>A0A168BE85</accession>
<protein>
    <submittedName>
        <fullName evidence="2">Heterokaryon incompatibility</fullName>
    </submittedName>
</protein>
<dbReference type="AlphaFoldDB" id="A0A168BE85"/>
<dbReference type="Proteomes" id="UP000076881">
    <property type="component" value="Unassembled WGS sequence"/>
</dbReference>
<sequence>MQDDDREKTAEIMQMDEIYFNSMLNISATEGQSSEGLVFSRKLLRMNPCRSTVQIPESQECLDLTAFPERWFLRPGEAPLNNRGWVFQERTLAPRIVHFAKDQVFWECHSLLASEVLPQGLPCAMALHSTKGIGLSPNSGNVLQIRSRWYELIEEYSRTSVTFPEDRLLAVSAVAKRFCYAMSLDPSTYVAGMWKDDLPLSMLWSQEPLPGTAGPEPASIGREVKCAPSWSWASVLATVVMVASECLVVSTEVLGLELTRKSPNLFDGTESCRLLLRGPLTKLCQHLRDGEAWVQIGQDAEFRVFHEFEFQQGSSIIIWWDTAREIDANEFFLLHIASEHSVDGRIERGVVLRKATDRGSFCRVGSFMVPFVSKCLPLDIERAFKNCSLLLGEDDFLERRLSGKCVIEVI</sequence>
<evidence type="ECO:0000313" key="3">
    <source>
        <dbReference type="Proteomes" id="UP000076881"/>
    </source>
</evidence>
<feature type="domain" description="Heterokaryon incompatibility" evidence="1">
    <location>
        <begin position="2"/>
        <end position="89"/>
    </location>
</feature>
<dbReference type="PANTHER" id="PTHR33112:SF10">
    <property type="entry name" value="TOL"/>
    <property type="match status" value="1"/>
</dbReference>
<evidence type="ECO:0000313" key="2">
    <source>
        <dbReference type="EMBL" id="OAA70003.1"/>
    </source>
</evidence>
<evidence type="ECO:0000259" key="1">
    <source>
        <dbReference type="Pfam" id="PF06985"/>
    </source>
</evidence>
<dbReference type="Pfam" id="PF06985">
    <property type="entry name" value="HET"/>
    <property type="match status" value="1"/>
</dbReference>
<dbReference type="STRING" id="1081108.A0A168BE85"/>
<gene>
    <name evidence="2" type="ORF">LEL_09819</name>
</gene>
<name>A0A168BE85_CORDF</name>
<proteinExistence type="predicted"/>
<dbReference type="OrthoDB" id="4868499at2759"/>
<comment type="caution">
    <text evidence="2">The sequence shown here is derived from an EMBL/GenBank/DDBJ whole genome shotgun (WGS) entry which is preliminary data.</text>
</comment>
<keyword evidence="3" id="KW-1185">Reference proteome</keyword>
<dbReference type="EMBL" id="AZHF01000010">
    <property type="protein sequence ID" value="OAA70003.1"/>
    <property type="molecule type" value="Genomic_DNA"/>
</dbReference>
<organism evidence="2 3">
    <name type="scientific">Akanthomyces lecanii RCEF 1005</name>
    <dbReference type="NCBI Taxonomy" id="1081108"/>
    <lineage>
        <taxon>Eukaryota</taxon>
        <taxon>Fungi</taxon>
        <taxon>Dikarya</taxon>
        <taxon>Ascomycota</taxon>
        <taxon>Pezizomycotina</taxon>
        <taxon>Sordariomycetes</taxon>
        <taxon>Hypocreomycetidae</taxon>
        <taxon>Hypocreales</taxon>
        <taxon>Cordycipitaceae</taxon>
        <taxon>Akanthomyces</taxon>
        <taxon>Cordyceps confragosa</taxon>
    </lineage>
</organism>
<dbReference type="InterPro" id="IPR010730">
    <property type="entry name" value="HET"/>
</dbReference>
<dbReference type="PANTHER" id="PTHR33112">
    <property type="entry name" value="DOMAIN PROTEIN, PUTATIVE-RELATED"/>
    <property type="match status" value="1"/>
</dbReference>